<name>A0AAX4JDM7_9MICR</name>
<dbReference type="KEGG" id="vnx:VNE69_07042"/>
<gene>
    <name evidence="3" type="ORF">VNE69_07042</name>
</gene>
<feature type="region of interest" description="Disordered" evidence="2">
    <location>
        <begin position="190"/>
        <end position="244"/>
    </location>
</feature>
<feature type="compositionally biased region" description="Basic and acidic residues" evidence="2">
    <location>
        <begin position="226"/>
        <end position="244"/>
    </location>
</feature>
<protein>
    <submittedName>
        <fullName evidence="3">Uncharacterized protein</fullName>
    </submittedName>
</protein>
<feature type="coiled-coil region" evidence="1">
    <location>
        <begin position="421"/>
        <end position="468"/>
    </location>
</feature>
<evidence type="ECO:0000313" key="3">
    <source>
        <dbReference type="EMBL" id="WUR03973.1"/>
    </source>
</evidence>
<keyword evidence="4" id="KW-1185">Reference proteome</keyword>
<reference evidence="3" key="1">
    <citation type="journal article" date="2024" name="BMC Genomics">
        <title>Functional annotation of a divergent genome using sequence and structure-based similarity.</title>
        <authorList>
            <person name="Svedberg D."/>
            <person name="Winiger R.R."/>
            <person name="Berg A."/>
            <person name="Sharma H."/>
            <person name="Tellgren-Roth C."/>
            <person name="Debrunner-Vossbrinck B.A."/>
            <person name="Vossbrinck C.R."/>
            <person name="Barandun J."/>
        </authorList>
    </citation>
    <scope>NUCLEOTIDE SEQUENCE</scope>
    <source>
        <strain evidence="3">Illinois isolate</strain>
    </source>
</reference>
<organism evidence="3 4">
    <name type="scientific">Vairimorpha necatrix</name>
    <dbReference type="NCBI Taxonomy" id="6039"/>
    <lineage>
        <taxon>Eukaryota</taxon>
        <taxon>Fungi</taxon>
        <taxon>Fungi incertae sedis</taxon>
        <taxon>Microsporidia</taxon>
        <taxon>Nosematidae</taxon>
        <taxon>Vairimorpha</taxon>
    </lineage>
</organism>
<proteinExistence type="predicted"/>
<sequence>MRNFYDFPFYNNTHNLDDHSPFDKYENIDTYISEHQDENYFILIKKYQHKYCFNPRLILQKDINNSPHILHTTNLETKFGILAYQEFNDFAPLNFIIEQDRSYKSYIYEIMISLIQINNDTDFFYEFADLLEIETLWINKNYKIKMCWVTFLILNEGYFDNTIFRRNTNELEGIYELIKFNKRRIQKRMNNNQEEKANKYKDNNFKGTQEGEIQDKKYEENEETEDNKKIKQEQEKAEREEREKDERNRRFLDYLIERSRKINAKKEKLEKMRNNKETISKTPPLKRGKLRTFSSAKTFGTKKLCTEKINKEKTQKIKKEKTQNKLKLILVKLLFNKEKVNQKNLDIYISKLQNIYDTKSNEFFTLTDKLISVLEFILEIKMPIFNEMAKNETNEFIEKFVQNIKIKFKASEQRINENKTMNKMEEIFRKEMERCEALEEATRIERLKEAEQNRILEETKEVEKVENTFEKKGFDMTSYKTKSYKKGRFLVYQAVPFIKDKETNEGINFNKIYRIIEIQNKQIEMMYKTLKDNNKIEELIDAQLESLSIKANDMLTDLEKRKE</sequence>
<evidence type="ECO:0000256" key="2">
    <source>
        <dbReference type="SAM" id="MobiDB-lite"/>
    </source>
</evidence>
<dbReference type="EMBL" id="CP142732">
    <property type="protein sequence ID" value="WUR03973.1"/>
    <property type="molecule type" value="Genomic_DNA"/>
</dbReference>
<dbReference type="RefSeq" id="XP_065330118.1">
    <property type="nucleotide sequence ID" value="XM_065474046.1"/>
</dbReference>
<dbReference type="Proteomes" id="UP001334084">
    <property type="component" value="Chromosome 7"/>
</dbReference>
<accession>A0AAX4JDM7</accession>
<keyword evidence="1" id="KW-0175">Coiled coil</keyword>
<evidence type="ECO:0000256" key="1">
    <source>
        <dbReference type="SAM" id="Coils"/>
    </source>
</evidence>
<dbReference type="GeneID" id="90541798"/>
<feature type="compositionally biased region" description="Basic and acidic residues" evidence="2">
    <location>
        <begin position="193"/>
        <end position="204"/>
    </location>
</feature>
<evidence type="ECO:0000313" key="4">
    <source>
        <dbReference type="Proteomes" id="UP001334084"/>
    </source>
</evidence>
<dbReference type="AlphaFoldDB" id="A0AAX4JDM7"/>